<organism evidence="2 3">
    <name type="scientific">Candidatus Falkowbacteria bacterium CG11_big_fil_rev_8_21_14_0_20_39_10</name>
    <dbReference type="NCBI Taxonomy" id="1974570"/>
    <lineage>
        <taxon>Bacteria</taxon>
        <taxon>Candidatus Falkowiibacteriota</taxon>
    </lineage>
</organism>
<name>A0A2M6K823_9BACT</name>
<feature type="transmembrane region" description="Helical" evidence="1">
    <location>
        <begin position="12"/>
        <end position="33"/>
    </location>
</feature>
<dbReference type="AlphaFoldDB" id="A0A2M6K823"/>
<keyword evidence="1" id="KW-1133">Transmembrane helix</keyword>
<evidence type="ECO:0000313" key="2">
    <source>
        <dbReference type="EMBL" id="PIR12854.1"/>
    </source>
</evidence>
<evidence type="ECO:0000313" key="3">
    <source>
        <dbReference type="Proteomes" id="UP000230869"/>
    </source>
</evidence>
<sequence>MKNPLTLAKKKINGIIWTLVATGILLLMLGVLIVWTDFVLRLVIGLLVLVVAYVFFYLGYKIWALKKEVEKHFKL</sequence>
<protein>
    <submittedName>
        <fullName evidence="2">Uncharacterized protein</fullName>
    </submittedName>
</protein>
<proteinExistence type="predicted"/>
<dbReference type="EMBL" id="PCWW01000069">
    <property type="protein sequence ID" value="PIR12854.1"/>
    <property type="molecule type" value="Genomic_DNA"/>
</dbReference>
<feature type="transmembrane region" description="Helical" evidence="1">
    <location>
        <begin position="39"/>
        <end position="60"/>
    </location>
</feature>
<dbReference type="Proteomes" id="UP000230869">
    <property type="component" value="Unassembled WGS sequence"/>
</dbReference>
<comment type="caution">
    <text evidence="2">The sequence shown here is derived from an EMBL/GenBank/DDBJ whole genome shotgun (WGS) entry which is preliminary data.</text>
</comment>
<reference evidence="2 3" key="1">
    <citation type="submission" date="2017-09" db="EMBL/GenBank/DDBJ databases">
        <title>Depth-based differentiation of microbial function through sediment-hosted aquifers and enrichment of novel symbionts in the deep terrestrial subsurface.</title>
        <authorList>
            <person name="Probst A.J."/>
            <person name="Ladd B."/>
            <person name="Jarett J.K."/>
            <person name="Geller-Mcgrath D.E."/>
            <person name="Sieber C.M."/>
            <person name="Emerson J.B."/>
            <person name="Anantharaman K."/>
            <person name="Thomas B.C."/>
            <person name="Malmstrom R."/>
            <person name="Stieglmeier M."/>
            <person name="Klingl A."/>
            <person name="Woyke T."/>
            <person name="Ryan C.M."/>
            <person name="Banfield J.F."/>
        </authorList>
    </citation>
    <scope>NUCLEOTIDE SEQUENCE [LARGE SCALE GENOMIC DNA]</scope>
    <source>
        <strain evidence="2">CG11_big_fil_rev_8_21_14_0_20_39_10</strain>
    </source>
</reference>
<keyword evidence="1" id="KW-0812">Transmembrane</keyword>
<evidence type="ECO:0000256" key="1">
    <source>
        <dbReference type="SAM" id="Phobius"/>
    </source>
</evidence>
<gene>
    <name evidence="2" type="ORF">COV49_04035</name>
</gene>
<keyword evidence="1" id="KW-0472">Membrane</keyword>
<accession>A0A2M6K823</accession>